<dbReference type="EMBL" id="CP000272">
    <property type="protein sequence ID" value="ABE36270.1"/>
    <property type="molecule type" value="Genomic_DNA"/>
</dbReference>
<gene>
    <name evidence="2" type="ORF">Bxe_C0363</name>
</gene>
<dbReference type="Proteomes" id="UP000001817">
    <property type="component" value="Chromosome 3"/>
</dbReference>
<dbReference type="AlphaFoldDB" id="Q13I19"/>
<keyword evidence="3" id="KW-1185">Reference proteome</keyword>
<sequence>MHRFRRPFASQRTDQSTGFERSTDPVIERSLLNWCQQENEEVYRIGLSGGRLTLGSQSRKSGMIQELRRRSCCEEEQVHR</sequence>
<evidence type="ECO:0000313" key="3">
    <source>
        <dbReference type="Proteomes" id="UP000001817"/>
    </source>
</evidence>
<accession>Q13I19</accession>
<feature type="compositionally biased region" description="Polar residues" evidence="1">
    <location>
        <begin position="10"/>
        <end position="20"/>
    </location>
</feature>
<organism evidence="2 3">
    <name type="scientific">Paraburkholderia xenovorans (strain LB400)</name>
    <dbReference type="NCBI Taxonomy" id="266265"/>
    <lineage>
        <taxon>Bacteria</taxon>
        <taxon>Pseudomonadati</taxon>
        <taxon>Pseudomonadota</taxon>
        <taxon>Betaproteobacteria</taxon>
        <taxon>Burkholderiales</taxon>
        <taxon>Burkholderiaceae</taxon>
        <taxon>Paraburkholderia</taxon>
    </lineage>
</organism>
<reference evidence="2 3" key="1">
    <citation type="journal article" date="2006" name="Proc. Natl. Acad. Sci. U.S.A.">
        <title>Burkholderia xenovorans LB400 harbors a multi-replicon, 9.73-Mbp genome shaped for versatility.</title>
        <authorList>
            <person name="Chain P.S."/>
            <person name="Denef V.J."/>
            <person name="Konstantinidis K.T."/>
            <person name="Vergez L.M."/>
            <person name="Agullo L."/>
            <person name="Reyes V.L."/>
            <person name="Hauser L."/>
            <person name="Cordova M."/>
            <person name="Gomez L."/>
            <person name="Gonzalez M."/>
            <person name="Land M."/>
            <person name="Lao V."/>
            <person name="Larimer F."/>
            <person name="LiPuma J.J."/>
            <person name="Mahenthiralingam E."/>
            <person name="Malfatti S.A."/>
            <person name="Marx C.J."/>
            <person name="Parnell J.J."/>
            <person name="Ramette A."/>
            <person name="Richardson P."/>
            <person name="Seeger M."/>
            <person name="Smith D."/>
            <person name="Spilker T."/>
            <person name="Sul W.J."/>
            <person name="Tsoi T.V."/>
            <person name="Ulrich L.E."/>
            <person name="Zhulin I.B."/>
            <person name="Tiedje J.M."/>
        </authorList>
    </citation>
    <scope>NUCLEOTIDE SEQUENCE [LARGE SCALE GENOMIC DNA]</scope>
    <source>
        <strain evidence="2 3">LB400</strain>
    </source>
</reference>
<name>Q13I19_PARXL</name>
<evidence type="ECO:0000256" key="1">
    <source>
        <dbReference type="SAM" id="MobiDB-lite"/>
    </source>
</evidence>
<feature type="region of interest" description="Disordered" evidence="1">
    <location>
        <begin position="1"/>
        <end position="22"/>
    </location>
</feature>
<dbReference type="KEGG" id="bxe:Bxe_C0363"/>
<protein>
    <submittedName>
        <fullName evidence="2">Uncharacterized protein</fullName>
    </submittedName>
</protein>
<proteinExistence type="predicted"/>
<evidence type="ECO:0000313" key="2">
    <source>
        <dbReference type="EMBL" id="ABE36270.1"/>
    </source>
</evidence>